<accession>A0A1Y1XKX3</accession>
<reference evidence="8 9" key="2">
    <citation type="submission" date="2016-08" db="EMBL/GenBank/DDBJ databases">
        <title>Pervasive Adenine N6-methylation of Active Genes in Fungi.</title>
        <authorList>
            <consortium name="DOE Joint Genome Institute"/>
            <person name="Mondo S.J."/>
            <person name="Dannebaum R.O."/>
            <person name="Kuo R.C."/>
            <person name="Labutti K."/>
            <person name="Haridas S."/>
            <person name="Kuo A."/>
            <person name="Salamov A."/>
            <person name="Ahrendt S.R."/>
            <person name="Lipzen A."/>
            <person name="Sullivan W."/>
            <person name="Andreopoulos W.B."/>
            <person name="Clum A."/>
            <person name="Lindquist E."/>
            <person name="Daum C."/>
            <person name="Ramamoorthy G.K."/>
            <person name="Gryganskyi A."/>
            <person name="Culley D."/>
            <person name="Magnuson J.K."/>
            <person name="James T.Y."/>
            <person name="O'Malley M.A."/>
            <person name="Stajich J.E."/>
            <person name="Spatafora J.W."/>
            <person name="Visel A."/>
            <person name="Grigoriev I.V."/>
        </authorList>
    </citation>
    <scope>NUCLEOTIDE SEQUENCE [LARGE SCALE GENOMIC DNA]</scope>
    <source>
        <strain evidence="8 9">S4</strain>
    </source>
</reference>
<feature type="transmembrane region" description="Helical" evidence="6">
    <location>
        <begin position="224"/>
        <end position="244"/>
    </location>
</feature>
<keyword evidence="2" id="KW-0813">Transport</keyword>
<evidence type="ECO:0000256" key="4">
    <source>
        <dbReference type="ARBA" id="ARBA00022989"/>
    </source>
</evidence>
<evidence type="ECO:0000256" key="1">
    <source>
        <dbReference type="ARBA" id="ARBA00004141"/>
    </source>
</evidence>
<protein>
    <recommendedName>
        <fullName evidence="7">Cation efflux protein transmembrane domain-containing protein</fullName>
    </recommendedName>
</protein>
<dbReference type="OrthoDB" id="407410at2759"/>
<evidence type="ECO:0000313" key="8">
    <source>
        <dbReference type="EMBL" id="ORX86116.1"/>
    </source>
</evidence>
<keyword evidence="3 6" id="KW-0812">Transmembrane</keyword>
<reference evidence="8 9" key="1">
    <citation type="submission" date="2016-08" db="EMBL/GenBank/DDBJ databases">
        <title>A Parts List for Fungal Cellulosomes Revealed by Comparative Genomics.</title>
        <authorList>
            <consortium name="DOE Joint Genome Institute"/>
            <person name="Haitjema C.H."/>
            <person name="Gilmore S.P."/>
            <person name="Henske J.K."/>
            <person name="Solomon K.V."/>
            <person name="De Groot R."/>
            <person name="Kuo A."/>
            <person name="Mondo S.J."/>
            <person name="Salamov A.A."/>
            <person name="Labutti K."/>
            <person name="Zhao Z."/>
            <person name="Chiniquy J."/>
            <person name="Barry K."/>
            <person name="Brewer H.M."/>
            <person name="Purvine S.O."/>
            <person name="Wright A.T."/>
            <person name="Boxma B."/>
            <person name="Van Alen T."/>
            <person name="Hackstein J.H."/>
            <person name="Baker S.E."/>
            <person name="Grigoriev I.V."/>
            <person name="O'Malley M.A."/>
        </authorList>
    </citation>
    <scope>NUCLEOTIDE SEQUENCE [LARGE SCALE GENOMIC DNA]</scope>
    <source>
        <strain evidence="8 9">S4</strain>
    </source>
</reference>
<organism evidence="8 9">
    <name type="scientific">Anaeromyces robustus</name>
    <dbReference type="NCBI Taxonomy" id="1754192"/>
    <lineage>
        <taxon>Eukaryota</taxon>
        <taxon>Fungi</taxon>
        <taxon>Fungi incertae sedis</taxon>
        <taxon>Chytridiomycota</taxon>
        <taxon>Chytridiomycota incertae sedis</taxon>
        <taxon>Neocallimastigomycetes</taxon>
        <taxon>Neocallimastigales</taxon>
        <taxon>Neocallimastigaceae</taxon>
        <taxon>Anaeromyces</taxon>
    </lineage>
</organism>
<evidence type="ECO:0000313" key="9">
    <source>
        <dbReference type="Proteomes" id="UP000193944"/>
    </source>
</evidence>
<dbReference type="NCBIfam" id="TIGR01297">
    <property type="entry name" value="CDF"/>
    <property type="match status" value="1"/>
</dbReference>
<feature type="domain" description="Cation efflux protein transmembrane" evidence="7">
    <location>
        <begin position="228"/>
        <end position="435"/>
    </location>
</feature>
<evidence type="ECO:0000256" key="6">
    <source>
        <dbReference type="SAM" id="Phobius"/>
    </source>
</evidence>
<dbReference type="GO" id="GO:0008324">
    <property type="term" value="F:monoatomic cation transmembrane transporter activity"/>
    <property type="evidence" value="ECO:0007669"/>
    <property type="project" value="InterPro"/>
</dbReference>
<dbReference type="GO" id="GO:0006882">
    <property type="term" value="P:intracellular zinc ion homeostasis"/>
    <property type="evidence" value="ECO:0007669"/>
    <property type="project" value="TreeGrafter"/>
</dbReference>
<name>A0A1Y1XKX3_9FUNG</name>
<dbReference type="PANTHER" id="PTHR13414">
    <property type="entry name" value="HUEL-CATION TRANSPORTER"/>
    <property type="match status" value="1"/>
</dbReference>
<sequence length="555" mass="62625">MHTLNGNIVNIYKSQCKTKISTNSNLIPTLINLNSFYNKNQKVNISLSSQRNNNKISFNNLLKSNTLEIQISPKFKFPIGTIKKYYYFTLTNNTIEEKEEDIAKDDKTYNSIKNNIKFMGIKQSFKNKYHTLTHLKQCQPHKKYQNNINKILKASFSESKKTLKTAEKDKEKEQLKEKSVTKPIDSYEKWLGEWKSKQKERVRRENDREEKKIRKIALEGSFKVVAFAMINSTLMFIAKLYGAIFSHSASMFSEAIHSLADVLNEGLLAWGIIRSLKQPDPEHPYGFSAERYAYALISGVGIFVFGGGVSLYQGIIGLFNSHVIGNSISSLLVLLFSLISDGASLLVAYRQIRKRAKASGVNMIKYIRNVNDPTTVQVFLEDTVGVAGCFLAGTSLLLATYFNNSIIDSIGSIGIGMLLSILSVFLIKKNINALVPSSLPPMALKKVVKVLEDSPIIVSVHDIKSVSYGLDRERFKAEIQVDGKKLSEIYINSLPNNVKSESKKLEHCKTEEELKQFLNDYGNALVSTLGNEIVKLENEIQKIRPQIKHVDLEII</sequence>
<dbReference type="AlphaFoldDB" id="A0A1Y1XKX3"/>
<dbReference type="Gene3D" id="1.20.1510.10">
    <property type="entry name" value="Cation efflux protein transmembrane domain"/>
    <property type="match status" value="1"/>
</dbReference>
<comment type="subcellular location">
    <subcellularLocation>
        <location evidence="1">Membrane</location>
        <topology evidence="1">Multi-pass membrane protein</topology>
    </subcellularLocation>
</comment>
<evidence type="ECO:0000256" key="5">
    <source>
        <dbReference type="ARBA" id="ARBA00023136"/>
    </source>
</evidence>
<dbReference type="InterPro" id="IPR002524">
    <property type="entry name" value="Cation_efflux"/>
</dbReference>
<dbReference type="InterPro" id="IPR040177">
    <property type="entry name" value="SLC30A9"/>
</dbReference>
<dbReference type="GO" id="GO:0016020">
    <property type="term" value="C:membrane"/>
    <property type="evidence" value="ECO:0007669"/>
    <property type="project" value="UniProtKB-SubCell"/>
</dbReference>
<keyword evidence="5 6" id="KW-0472">Membrane</keyword>
<dbReference type="InterPro" id="IPR058533">
    <property type="entry name" value="Cation_efflux_TM"/>
</dbReference>
<gene>
    <name evidence="8" type="ORF">BCR32DRAFT_325120</name>
</gene>
<dbReference type="EMBL" id="MCFG01000025">
    <property type="protein sequence ID" value="ORX86116.1"/>
    <property type="molecule type" value="Genomic_DNA"/>
</dbReference>
<feature type="transmembrane region" description="Helical" evidence="6">
    <location>
        <begin position="409"/>
        <end position="427"/>
    </location>
</feature>
<evidence type="ECO:0000259" key="7">
    <source>
        <dbReference type="Pfam" id="PF01545"/>
    </source>
</evidence>
<keyword evidence="9" id="KW-1185">Reference proteome</keyword>
<dbReference type="PANTHER" id="PTHR13414:SF9">
    <property type="entry name" value="PROTON-COUPLED ZINC ANTIPORTER SLC30A9, MITOCHONDRIAL"/>
    <property type="match status" value="1"/>
</dbReference>
<feature type="transmembrane region" description="Helical" evidence="6">
    <location>
        <begin position="328"/>
        <end position="349"/>
    </location>
</feature>
<feature type="transmembrane region" description="Helical" evidence="6">
    <location>
        <begin position="294"/>
        <end position="316"/>
    </location>
</feature>
<dbReference type="Pfam" id="PF01545">
    <property type="entry name" value="Cation_efflux"/>
    <property type="match status" value="1"/>
</dbReference>
<dbReference type="SUPFAM" id="SSF161111">
    <property type="entry name" value="Cation efflux protein transmembrane domain-like"/>
    <property type="match status" value="1"/>
</dbReference>
<dbReference type="STRING" id="1754192.A0A1Y1XKX3"/>
<comment type="caution">
    <text evidence="8">The sequence shown here is derived from an EMBL/GenBank/DDBJ whole genome shotgun (WGS) entry which is preliminary data.</text>
</comment>
<evidence type="ECO:0000256" key="3">
    <source>
        <dbReference type="ARBA" id="ARBA00022692"/>
    </source>
</evidence>
<feature type="transmembrane region" description="Helical" evidence="6">
    <location>
        <begin position="384"/>
        <end position="403"/>
    </location>
</feature>
<dbReference type="GO" id="GO:0005783">
    <property type="term" value="C:endoplasmic reticulum"/>
    <property type="evidence" value="ECO:0007669"/>
    <property type="project" value="TreeGrafter"/>
</dbReference>
<dbReference type="Proteomes" id="UP000193944">
    <property type="component" value="Unassembled WGS sequence"/>
</dbReference>
<keyword evidence="4 6" id="KW-1133">Transmembrane helix</keyword>
<dbReference type="GO" id="GO:0006829">
    <property type="term" value="P:zinc ion transport"/>
    <property type="evidence" value="ECO:0007669"/>
    <property type="project" value="InterPro"/>
</dbReference>
<proteinExistence type="predicted"/>
<evidence type="ECO:0000256" key="2">
    <source>
        <dbReference type="ARBA" id="ARBA00022448"/>
    </source>
</evidence>
<dbReference type="InterPro" id="IPR027469">
    <property type="entry name" value="Cation_efflux_TMD_sf"/>
</dbReference>